<dbReference type="RefSeq" id="WP_271472011.1">
    <property type="nucleotide sequence ID" value="NZ_JANEWF010000035.1"/>
</dbReference>
<name>A0ABT4YAE9_METRE</name>
<proteinExistence type="predicted"/>
<sequence>MSIQQDLQKLAFDYGVHFMHPVHGYINQEHRYNAEMAADAQPGLVTQSNSGIPAFLANYQDPQVIEVLVTPSKGAVIFSEAKKGDWTTRTSQFPIAESTGEVDTYGDFSNAGQAGANVNWVPRESYHFQTITQWGENELATMGLARINWAAQLNAASALVIQKALNKMYFFGVQGLQNYGALNDPDLSAPVQPLPTGAAGSRLWANKDGQQVYDDISEVLFKQLNSQMNGIIDNSAKMTLAMSPTASVALLKTNQYNVNTIDQLKKNFPNLRLETAVEYSTASGELVQLLVDNVDGIETAYCAFTEKMRAHAVVVEMSSFRQKKSAGGWGCIIRRPVAIAQMLGV</sequence>
<organism evidence="1 2">
    <name type="scientific">Metapseudomonas resinovorans</name>
    <name type="common">Pseudomonas resinovorans</name>
    <dbReference type="NCBI Taxonomy" id="53412"/>
    <lineage>
        <taxon>Bacteria</taxon>
        <taxon>Pseudomonadati</taxon>
        <taxon>Pseudomonadota</taxon>
        <taxon>Gammaproteobacteria</taxon>
        <taxon>Pseudomonadales</taxon>
        <taxon>Pseudomonadaceae</taxon>
        <taxon>Metapseudomonas</taxon>
    </lineage>
</organism>
<evidence type="ECO:0000313" key="2">
    <source>
        <dbReference type="Proteomes" id="UP001211689"/>
    </source>
</evidence>
<protein>
    <submittedName>
        <fullName evidence="1">DUF2184 domain-containing protein</fullName>
    </submittedName>
</protein>
<accession>A0ABT4YAE9</accession>
<evidence type="ECO:0000313" key="1">
    <source>
        <dbReference type="EMBL" id="MDA8485854.1"/>
    </source>
</evidence>
<reference evidence="1 2" key="1">
    <citation type="submission" date="2022-07" db="EMBL/GenBank/DDBJ databases">
        <title>Genome Analysis of Selected Gammaproteobacteria from Nigerian Food snails.</title>
        <authorList>
            <person name="Okafor A.C."/>
        </authorList>
    </citation>
    <scope>NUCLEOTIDE SEQUENCE [LARGE SCALE GENOMIC DNA]</scope>
    <source>
        <strain evidence="1 2">Awg 2</strain>
    </source>
</reference>
<gene>
    <name evidence="1" type="ORF">NNO07_22535</name>
</gene>
<keyword evidence="2" id="KW-1185">Reference proteome</keyword>
<dbReference type="Proteomes" id="UP001211689">
    <property type="component" value="Unassembled WGS sequence"/>
</dbReference>
<comment type="caution">
    <text evidence="1">The sequence shown here is derived from an EMBL/GenBank/DDBJ whole genome shotgun (WGS) entry which is preliminary data.</text>
</comment>
<dbReference type="EMBL" id="JANEWF010000035">
    <property type="protein sequence ID" value="MDA8485854.1"/>
    <property type="molecule type" value="Genomic_DNA"/>
</dbReference>